<name>A0AAJ0GE35_9PEZI</name>
<dbReference type="InterPro" id="IPR000182">
    <property type="entry name" value="GNAT_dom"/>
</dbReference>
<sequence>MSTQALEAEDADMDRIFEICSLAFARNEPFFDATWPNHWTEAGRKQGGERMKKIKNTVPSTTFLKAVDITGKIIGMAKWNIHTGDIPDFTKEDSERKAAKGLWNDEFEDAYVNELIDGFMIERRAALVRNGGRMVGLDILTVDPSCQRQGAGGVLVKWGLEKADEMGVETVVESSVYGKGLYLKNGFVWKKDVELVVSEPYADRDKSAVEVDLISLIACEGQTPGLEQGNSLKGRVELSVLPVTPQRLFIEATTVL</sequence>
<dbReference type="PANTHER" id="PTHR42791">
    <property type="entry name" value="GNAT FAMILY ACETYLTRANSFERASE"/>
    <property type="match status" value="1"/>
</dbReference>
<protein>
    <recommendedName>
        <fullName evidence="1">N-acetyltransferase domain-containing protein</fullName>
    </recommendedName>
</protein>
<dbReference type="InterPro" id="IPR016181">
    <property type="entry name" value="Acyl_CoA_acyltransferase"/>
</dbReference>
<dbReference type="AlphaFoldDB" id="A0AAJ0GE35"/>
<dbReference type="GO" id="GO:0016747">
    <property type="term" value="F:acyltransferase activity, transferring groups other than amino-acyl groups"/>
    <property type="evidence" value="ECO:0007669"/>
    <property type="project" value="InterPro"/>
</dbReference>
<comment type="caution">
    <text evidence="2">The sequence shown here is derived from an EMBL/GenBank/DDBJ whole genome shotgun (WGS) entry which is preliminary data.</text>
</comment>
<dbReference type="Gene3D" id="3.40.630.30">
    <property type="match status" value="1"/>
</dbReference>
<proteinExistence type="predicted"/>
<dbReference type="CDD" id="cd04301">
    <property type="entry name" value="NAT_SF"/>
    <property type="match status" value="1"/>
</dbReference>
<dbReference type="EMBL" id="JAWDJX010000008">
    <property type="protein sequence ID" value="KAK3055733.1"/>
    <property type="molecule type" value="Genomic_DNA"/>
</dbReference>
<feature type="domain" description="N-acetyltransferase" evidence="1">
    <location>
        <begin position="132"/>
        <end position="189"/>
    </location>
</feature>
<gene>
    <name evidence="2" type="ORF">LTR09_003654</name>
</gene>
<dbReference type="SUPFAM" id="SSF55729">
    <property type="entry name" value="Acyl-CoA N-acyltransferases (Nat)"/>
    <property type="match status" value="1"/>
</dbReference>
<evidence type="ECO:0000313" key="3">
    <source>
        <dbReference type="Proteomes" id="UP001271007"/>
    </source>
</evidence>
<evidence type="ECO:0000313" key="2">
    <source>
        <dbReference type="EMBL" id="KAK3055733.1"/>
    </source>
</evidence>
<dbReference type="PANTHER" id="PTHR42791:SF14">
    <property type="entry name" value="N-ACETYLTRANSFERASE DOMAIN-CONTAINING PROTEIN"/>
    <property type="match status" value="1"/>
</dbReference>
<organism evidence="2 3">
    <name type="scientific">Extremus antarcticus</name>
    <dbReference type="NCBI Taxonomy" id="702011"/>
    <lineage>
        <taxon>Eukaryota</taxon>
        <taxon>Fungi</taxon>
        <taxon>Dikarya</taxon>
        <taxon>Ascomycota</taxon>
        <taxon>Pezizomycotina</taxon>
        <taxon>Dothideomycetes</taxon>
        <taxon>Dothideomycetidae</taxon>
        <taxon>Mycosphaerellales</taxon>
        <taxon>Extremaceae</taxon>
        <taxon>Extremus</taxon>
    </lineage>
</organism>
<reference evidence="2" key="1">
    <citation type="submission" date="2023-04" db="EMBL/GenBank/DDBJ databases">
        <title>Black Yeasts Isolated from many extreme environments.</title>
        <authorList>
            <person name="Coleine C."/>
            <person name="Stajich J.E."/>
            <person name="Selbmann L."/>
        </authorList>
    </citation>
    <scope>NUCLEOTIDE SEQUENCE</scope>
    <source>
        <strain evidence="2">CCFEE 5312</strain>
    </source>
</reference>
<keyword evidence="3" id="KW-1185">Reference proteome</keyword>
<dbReference type="Proteomes" id="UP001271007">
    <property type="component" value="Unassembled WGS sequence"/>
</dbReference>
<dbReference type="InterPro" id="IPR052523">
    <property type="entry name" value="Trichothecene_AcTrans"/>
</dbReference>
<evidence type="ECO:0000259" key="1">
    <source>
        <dbReference type="Pfam" id="PF13673"/>
    </source>
</evidence>
<dbReference type="Pfam" id="PF13673">
    <property type="entry name" value="Acetyltransf_10"/>
    <property type="match status" value="1"/>
</dbReference>
<accession>A0AAJ0GE35</accession>